<dbReference type="GO" id="GO:0005737">
    <property type="term" value="C:cytoplasm"/>
    <property type="evidence" value="ECO:0007669"/>
    <property type="project" value="TreeGrafter"/>
</dbReference>
<comment type="function">
    <text evidence="1">Specifically recognizes and binds N6-methyladenosine (m6A)-containing RNAs, and regulates mRNA stability. M6A is a modification present at internal sites of mRNAs and some non-coding RNAs and plays a role in mRNA stability and processing.</text>
</comment>
<proteinExistence type="inferred from homology"/>
<comment type="similarity">
    <text evidence="1">Belongs to the YTHDF family.</text>
</comment>
<dbReference type="Pfam" id="PF04146">
    <property type="entry name" value="YTH"/>
    <property type="match status" value="1"/>
</dbReference>
<feature type="domain" description="YTH" evidence="2">
    <location>
        <begin position="32"/>
        <end position="108"/>
    </location>
</feature>
<dbReference type="EMBL" id="GGEC01062653">
    <property type="protein sequence ID" value="MBX43137.1"/>
    <property type="molecule type" value="Transcribed_RNA"/>
</dbReference>
<evidence type="ECO:0000256" key="1">
    <source>
        <dbReference type="RuleBase" id="RU369095"/>
    </source>
</evidence>
<dbReference type="GO" id="GO:0061157">
    <property type="term" value="P:mRNA destabilization"/>
    <property type="evidence" value="ECO:0007669"/>
    <property type="project" value="TreeGrafter"/>
</dbReference>
<reference evidence="3" key="1">
    <citation type="submission" date="2018-02" db="EMBL/GenBank/DDBJ databases">
        <title>Rhizophora mucronata_Transcriptome.</title>
        <authorList>
            <person name="Meera S.P."/>
            <person name="Sreeshan A."/>
            <person name="Augustine A."/>
        </authorList>
    </citation>
    <scope>NUCLEOTIDE SEQUENCE</scope>
    <source>
        <tissue evidence="3">Leaf</tissue>
    </source>
</reference>
<sequence>MTKVGNINVQGNVIICTDQCSKDDSPIEPGDAKFFVIRLYNEDDVQKSIKYNVWSSTLHGNKKLQSAYEDALKIAAGRPRGCPIFLFISTMLIRCSPDTCKRSVPWGC</sequence>
<accession>A0A2P2NKX3</accession>
<evidence type="ECO:0000259" key="2">
    <source>
        <dbReference type="PROSITE" id="PS50882"/>
    </source>
</evidence>
<dbReference type="PANTHER" id="PTHR12357">
    <property type="entry name" value="YTH YT521-B HOMOLOGY DOMAIN-CONTAINING"/>
    <property type="match status" value="1"/>
</dbReference>
<organism evidence="3">
    <name type="scientific">Rhizophora mucronata</name>
    <name type="common">Asiatic mangrove</name>
    <dbReference type="NCBI Taxonomy" id="61149"/>
    <lineage>
        <taxon>Eukaryota</taxon>
        <taxon>Viridiplantae</taxon>
        <taxon>Streptophyta</taxon>
        <taxon>Embryophyta</taxon>
        <taxon>Tracheophyta</taxon>
        <taxon>Spermatophyta</taxon>
        <taxon>Magnoliopsida</taxon>
        <taxon>eudicotyledons</taxon>
        <taxon>Gunneridae</taxon>
        <taxon>Pentapetalae</taxon>
        <taxon>rosids</taxon>
        <taxon>fabids</taxon>
        <taxon>Malpighiales</taxon>
        <taxon>Rhizophoraceae</taxon>
        <taxon>Rhizophora</taxon>
    </lineage>
</organism>
<dbReference type="InterPro" id="IPR045168">
    <property type="entry name" value="YTH_prot"/>
</dbReference>
<dbReference type="GO" id="GO:1990247">
    <property type="term" value="F:N6-methyladenosine-containing RNA reader activity"/>
    <property type="evidence" value="ECO:0007669"/>
    <property type="project" value="UniProtKB-UniRule"/>
</dbReference>
<name>A0A2P2NKX3_RHIMU</name>
<dbReference type="InterPro" id="IPR007275">
    <property type="entry name" value="YTH_domain"/>
</dbReference>
<protein>
    <recommendedName>
        <fullName evidence="1">YTH domain-containing family protein</fullName>
    </recommendedName>
</protein>
<dbReference type="AlphaFoldDB" id="A0A2P2NKX3"/>
<dbReference type="Gene3D" id="3.10.590.10">
    <property type="entry name" value="ph1033 like domains"/>
    <property type="match status" value="1"/>
</dbReference>
<dbReference type="GO" id="GO:0003729">
    <property type="term" value="F:mRNA binding"/>
    <property type="evidence" value="ECO:0007669"/>
    <property type="project" value="UniProtKB-UniRule"/>
</dbReference>
<keyword evidence="1" id="KW-0694">RNA-binding</keyword>
<dbReference type="PANTHER" id="PTHR12357:SF92">
    <property type="entry name" value="YTH DOMAIN-CONTAINING FAMILY PROTEIN"/>
    <property type="match status" value="1"/>
</dbReference>
<evidence type="ECO:0000313" key="3">
    <source>
        <dbReference type="EMBL" id="MBX43137.1"/>
    </source>
</evidence>
<dbReference type="PROSITE" id="PS50882">
    <property type="entry name" value="YTH"/>
    <property type="match status" value="1"/>
</dbReference>